<proteinExistence type="inferred from homology"/>
<gene>
    <name evidence="5" type="ORF">GGR91_000796</name>
</gene>
<dbReference type="InterPro" id="IPR001533">
    <property type="entry name" value="Pterin_deHydtase"/>
</dbReference>
<dbReference type="NCBIfam" id="NF002017">
    <property type="entry name" value="PRK00823.1-2"/>
    <property type="match status" value="1"/>
</dbReference>
<dbReference type="GO" id="GO:0008124">
    <property type="term" value="F:4-alpha-hydroxytetrahydrobiopterin dehydratase activity"/>
    <property type="evidence" value="ECO:0007669"/>
    <property type="project" value="UniProtKB-UniRule"/>
</dbReference>
<evidence type="ECO:0000313" key="6">
    <source>
        <dbReference type="Proteomes" id="UP000581447"/>
    </source>
</evidence>
<evidence type="ECO:0000256" key="3">
    <source>
        <dbReference type="ARBA" id="ARBA00023239"/>
    </source>
</evidence>
<dbReference type="SUPFAM" id="SSF55248">
    <property type="entry name" value="PCD-like"/>
    <property type="match status" value="1"/>
</dbReference>
<name>A0A840B1Y5_9SPHN</name>
<dbReference type="RefSeq" id="WP_183940277.1">
    <property type="nucleotide sequence ID" value="NZ_BAABBG010000001.1"/>
</dbReference>
<evidence type="ECO:0000313" key="5">
    <source>
        <dbReference type="EMBL" id="MBB3942574.1"/>
    </source>
</evidence>
<comment type="catalytic activity">
    <reaction evidence="1 4">
        <text>(4aS,6R)-4a-hydroxy-L-erythro-5,6,7,8-tetrahydrobiopterin = (6R)-L-erythro-6,7-dihydrobiopterin + H2O</text>
        <dbReference type="Rhea" id="RHEA:11920"/>
        <dbReference type="ChEBI" id="CHEBI:15377"/>
        <dbReference type="ChEBI" id="CHEBI:15642"/>
        <dbReference type="ChEBI" id="CHEBI:43120"/>
        <dbReference type="EC" id="4.2.1.96"/>
    </reaction>
</comment>
<dbReference type="AlphaFoldDB" id="A0A840B1Y5"/>
<dbReference type="EC" id="4.2.1.96" evidence="4"/>
<dbReference type="HAMAP" id="MF_00434">
    <property type="entry name" value="Pterin_4_alpha"/>
    <property type="match status" value="1"/>
</dbReference>
<dbReference type="EMBL" id="JACIEA010000001">
    <property type="protein sequence ID" value="MBB3942574.1"/>
    <property type="molecule type" value="Genomic_DNA"/>
</dbReference>
<evidence type="ECO:0000256" key="2">
    <source>
        <dbReference type="ARBA" id="ARBA00006472"/>
    </source>
</evidence>
<dbReference type="PANTHER" id="PTHR12599">
    <property type="entry name" value="PTERIN-4-ALPHA-CARBINOLAMINE DEHYDRATASE"/>
    <property type="match status" value="1"/>
</dbReference>
<dbReference type="Proteomes" id="UP000581447">
    <property type="component" value="Unassembled WGS sequence"/>
</dbReference>
<dbReference type="Pfam" id="PF01329">
    <property type="entry name" value="Pterin_4a"/>
    <property type="match status" value="1"/>
</dbReference>
<organism evidence="5 6">
    <name type="scientific">Sphingorhabdus rigui</name>
    <dbReference type="NCBI Taxonomy" id="1282858"/>
    <lineage>
        <taxon>Bacteria</taxon>
        <taxon>Pseudomonadati</taxon>
        <taxon>Pseudomonadota</taxon>
        <taxon>Alphaproteobacteria</taxon>
        <taxon>Sphingomonadales</taxon>
        <taxon>Sphingomonadaceae</taxon>
        <taxon>Sphingorhabdus</taxon>
    </lineage>
</organism>
<dbReference type="NCBIfam" id="NF002018">
    <property type="entry name" value="PRK00823.1-3"/>
    <property type="match status" value="1"/>
</dbReference>
<accession>A0A840B1Y5</accession>
<keyword evidence="3 4" id="KW-0456">Lyase</keyword>
<evidence type="ECO:0000256" key="1">
    <source>
        <dbReference type="ARBA" id="ARBA00001554"/>
    </source>
</evidence>
<dbReference type="CDD" id="cd00914">
    <property type="entry name" value="PCD_DCoH_subfamily_b"/>
    <property type="match status" value="1"/>
</dbReference>
<protein>
    <recommendedName>
        <fullName evidence="4">Putative pterin-4-alpha-carbinolamine dehydratase</fullName>
        <shortName evidence="4">PHS</shortName>
        <ecNumber evidence="4">4.2.1.96</ecNumber>
    </recommendedName>
    <alternativeName>
        <fullName evidence="4">4-alpha-hydroxy-tetrahydropterin dehydratase</fullName>
    </alternativeName>
    <alternativeName>
        <fullName evidence="4">Pterin carbinolamine dehydratase</fullName>
        <shortName evidence="4">PCD</shortName>
    </alternativeName>
</protein>
<dbReference type="Gene3D" id="3.30.1360.20">
    <property type="entry name" value="Transcriptional coactivator/pterin dehydratase"/>
    <property type="match status" value="1"/>
</dbReference>
<reference evidence="5 6" key="1">
    <citation type="submission" date="2020-08" db="EMBL/GenBank/DDBJ databases">
        <title>Genomic Encyclopedia of Type Strains, Phase IV (KMG-IV): sequencing the most valuable type-strain genomes for metagenomic binning, comparative biology and taxonomic classification.</title>
        <authorList>
            <person name="Goeker M."/>
        </authorList>
    </citation>
    <scope>NUCLEOTIDE SEQUENCE [LARGE SCALE GENOMIC DNA]</scope>
    <source>
        <strain evidence="5 6">DSM 29050</strain>
    </source>
</reference>
<sequence length="99" mass="11069">MQVSRLDEADRNAVLEQLPLWSYDADAKGIRRTLRFADFAEAFGFMARVAILAEKADHHPEWFNVYNRVEILLTTHDAGGLSRRDVDLAAAIDAIAPTA</sequence>
<keyword evidence="6" id="KW-1185">Reference proteome</keyword>
<dbReference type="InterPro" id="IPR036428">
    <property type="entry name" value="PCD_sf"/>
</dbReference>
<dbReference type="PANTHER" id="PTHR12599:SF0">
    <property type="entry name" value="PTERIN-4-ALPHA-CARBINOLAMINE DEHYDRATASE"/>
    <property type="match status" value="1"/>
</dbReference>
<evidence type="ECO:0000256" key="4">
    <source>
        <dbReference type="HAMAP-Rule" id="MF_00434"/>
    </source>
</evidence>
<comment type="similarity">
    <text evidence="2 4">Belongs to the pterin-4-alpha-carbinolamine dehydratase family.</text>
</comment>
<dbReference type="GO" id="GO:0006729">
    <property type="term" value="P:tetrahydrobiopterin biosynthetic process"/>
    <property type="evidence" value="ECO:0007669"/>
    <property type="project" value="InterPro"/>
</dbReference>
<comment type="caution">
    <text evidence="5">The sequence shown here is derived from an EMBL/GenBank/DDBJ whole genome shotgun (WGS) entry which is preliminary data.</text>
</comment>